<dbReference type="Pfam" id="PF12708">
    <property type="entry name" value="Pect-lyase_RHGA_epim"/>
    <property type="match status" value="1"/>
</dbReference>
<dbReference type="EMBL" id="LR590463">
    <property type="protein sequence ID" value="VTP60224.1"/>
    <property type="molecule type" value="Genomic_DNA"/>
</dbReference>
<dbReference type="SUPFAM" id="SSF51126">
    <property type="entry name" value="Pectin lyase-like"/>
    <property type="match status" value="1"/>
</dbReference>
<dbReference type="InterPro" id="IPR011050">
    <property type="entry name" value="Pectin_lyase_fold/virulence"/>
</dbReference>
<dbReference type="InterPro" id="IPR024535">
    <property type="entry name" value="RHGA/B-epi-like_pectate_lyase"/>
</dbReference>
<evidence type="ECO:0000259" key="2">
    <source>
        <dbReference type="Pfam" id="PF12708"/>
    </source>
</evidence>
<sequence length="140" mass="14699">MMSTALEENTGYFLSPEMFGAVGDGVHDDSDAIQTAIDHARVNKYRKVVGKGNYLINKTLLISSDGNGFALHLQSLIVGEQFPALPEKWWDAAPALAPHKAAAVKTTSTCASNISMAPIRRPGSETGGTASPPPDCTAAA</sequence>
<accession>A0A4U9H9R3</accession>
<organism evidence="3 4">
    <name type="scientific">Serratia rubidaea</name>
    <name type="common">Serratia marinorubra</name>
    <dbReference type="NCBI Taxonomy" id="61652"/>
    <lineage>
        <taxon>Bacteria</taxon>
        <taxon>Pseudomonadati</taxon>
        <taxon>Pseudomonadota</taxon>
        <taxon>Gammaproteobacteria</taxon>
        <taxon>Enterobacterales</taxon>
        <taxon>Yersiniaceae</taxon>
        <taxon>Serratia</taxon>
    </lineage>
</organism>
<feature type="domain" description="Rhamnogalacturonase A/B/Epimerase-like pectate lyase" evidence="2">
    <location>
        <begin position="19"/>
        <end position="63"/>
    </location>
</feature>
<dbReference type="AlphaFoldDB" id="A0A4U9H9R3"/>
<name>A0A4U9H9R3_SERRU</name>
<dbReference type="InterPro" id="IPR012334">
    <property type="entry name" value="Pectin_lyas_fold"/>
</dbReference>
<feature type="compositionally biased region" description="Pro residues" evidence="1">
    <location>
        <begin position="131"/>
        <end position="140"/>
    </location>
</feature>
<gene>
    <name evidence="3" type="ORF">NCTC12971_00686</name>
</gene>
<dbReference type="GO" id="GO:0016829">
    <property type="term" value="F:lyase activity"/>
    <property type="evidence" value="ECO:0007669"/>
    <property type="project" value="UniProtKB-KW"/>
</dbReference>
<proteinExistence type="predicted"/>
<keyword evidence="3" id="KW-0456">Lyase</keyword>
<evidence type="ECO:0000313" key="4">
    <source>
        <dbReference type="Proteomes" id="UP000307968"/>
    </source>
</evidence>
<protein>
    <submittedName>
        <fullName evidence="3">Pectate lyase superfamily protein</fullName>
    </submittedName>
</protein>
<evidence type="ECO:0000313" key="3">
    <source>
        <dbReference type="EMBL" id="VTP60224.1"/>
    </source>
</evidence>
<dbReference type="Proteomes" id="UP000307968">
    <property type="component" value="Chromosome"/>
</dbReference>
<evidence type="ECO:0000256" key="1">
    <source>
        <dbReference type="SAM" id="MobiDB-lite"/>
    </source>
</evidence>
<feature type="region of interest" description="Disordered" evidence="1">
    <location>
        <begin position="117"/>
        <end position="140"/>
    </location>
</feature>
<reference evidence="3 4" key="1">
    <citation type="submission" date="2019-05" db="EMBL/GenBank/DDBJ databases">
        <authorList>
            <consortium name="Pathogen Informatics"/>
        </authorList>
    </citation>
    <scope>NUCLEOTIDE SEQUENCE [LARGE SCALE GENOMIC DNA]</scope>
    <source>
        <strain evidence="3 4">NCTC12971</strain>
    </source>
</reference>
<dbReference type="Gene3D" id="2.160.20.10">
    <property type="entry name" value="Single-stranded right-handed beta-helix, Pectin lyase-like"/>
    <property type="match status" value="1"/>
</dbReference>